<dbReference type="GO" id="GO:0019915">
    <property type="term" value="P:lipid storage"/>
    <property type="evidence" value="ECO:0007669"/>
    <property type="project" value="TreeGrafter"/>
</dbReference>
<evidence type="ECO:0000313" key="2">
    <source>
        <dbReference type="EMBL" id="PSR76574.1"/>
    </source>
</evidence>
<reference evidence="2 3" key="1">
    <citation type="submission" date="2018-02" db="EMBL/GenBank/DDBJ databases">
        <title>Genome sequence of the basidiomycete white-rot fungus Phlebia centrifuga.</title>
        <authorList>
            <person name="Granchi Z."/>
            <person name="Peng M."/>
            <person name="de Vries R.P."/>
            <person name="Hilden K."/>
            <person name="Makela M.R."/>
            <person name="Grigoriev I."/>
            <person name="Riley R."/>
        </authorList>
    </citation>
    <scope>NUCLEOTIDE SEQUENCE [LARGE SCALE GENOMIC DNA]</scope>
    <source>
        <strain evidence="2 3">FBCC195</strain>
    </source>
</reference>
<dbReference type="Pfam" id="PF03036">
    <property type="entry name" value="Perilipin"/>
    <property type="match status" value="1"/>
</dbReference>
<gene>
    <name evidence="2" type="ORF">PHLCEN_2v8332</name>
</gene>
<comment type="similarity">
    <text evidence="1">Belongs to the perilipin family.</text>
</comment>
<dbReference type="EMBL" id="MLYV02000838">
    <property type="protein sequence ID" value="PSR76574.1"/>
    <property type="molecule type" value="Genomic_DNA"/>
</dbReference>
<dbReference type="Proteomes" id="UP000186601">
    <property type="component" value="Unassembled WGS sequence"/>
</dbReference>
<keyword evidence="3" id="KW-1185">Reference proteome</keyword>
<sequence>MATETQTQASAPELTIFNRVVSIPLVASSLDTIHTTLTNNPYTRTPYATAQGLSKAALGYSEPLQKTMAPLLVCANGLANKGFDVVESRYPYPFKTPTEDIVKDLKGRSDQARDIANKTIDEKVKSPVYSAAQGIDQRFAPVVDYFAAAVKQIHSRTGSPEPSPVSAETPKYQYQRAYVLSKDLSDQLLSFSTEQINQLKTQNAIVQRATEAAQRVSTVASTSYGAAQEKVHAVSDVMLQELQKVQVLTRILLLPSAPTHSSFQQSTAALPSQLQSSFNDISVHLSTTITDISTILTSPDPLNEKVHKVRDTVQSRVTPLLEATSIRMQEILDSVRGKAAEAEHEVVSASNGQTNGRA</sequence>
<dbReference type="GO" id="GO:0005811">
    <property type="term" value="C:lipid droplet"/>
    <property type="evidence" value="ECO:0007669"/>
    <property type="project" value="TreeGrafter"/>
</dbReference>
<organism evidence="2 3">
    <name type="scientific">Hermanssonia centrifuga</name>
    <dbReference type="NCBI Taxonomy" id="98765"/>
    <lineage>
        <taxon>Eukaryota</taxon>
        <taxon>Fungi</taxon>
        <taxon>Dikarya</taxon>
        <taxon>Basidiomycota</taxon>
        <taxon>Agaricomycotina</taxon>
        <taxon>Agaricomycetes</taxon>
        <taxon>Polyporales</taxon>
        <taxon>Meruliaceae</taxon>
        <taxon>Hermanssonia</taxon>
    </lineage>
</organism>
<evidence type="ECO:0000313" key="3">
    <source>
        <dbReference type="Proteomes" id="UP000186601"/>
    </source>
</evidence>
<dbReference type="STRING" id="98765.A0A2R6NU07"/>
<evidence type="ECO:0000256" key="1">
    <source>
        <dbReference type="ARBA" id="ARBA00006311"/>
    </source>
</evidence>
<proteinExistence type="inferred from homology"/>
<evidence type="ECO:0008006" key="4">
    <source>
        <dbReference type="Google" id="ProtNLM"/>
    </source>
</evidence>
<dbReference type="InterPro" id="IPR004279">
    <property type="entry name" value="Perilipin"/>
</dbReference>
<dbReference type="GO" id="GO:0010890">
    <property type="term" value="P:positive regulation of triglyceride storage"/>
    <property type="evidence" value="ECO:0007669"/>
    <property type="project" value="TreeGrafter"/>
</dbReference>
<dbReference type="OrthoDB" id="376826at2759"/>
<protein>
    <recommendedName>
        <fullName evidence="4">Lipid droplet-associated perilipin protein</fullName>
    </recommendedName>
</protein>
<name>A0A2R6NU07_9APHY</name>
<dbReference type="GO" id="GO:0005829">
    <property type="term" value="C:cytosol"/>
    <property type="evidence" value="ECO:0007669"/>
    <property type="project" value="TreeGrafter"/>
</dbReference>
<comment type="caution">
    <text evidence="2">The sequence shown here is derived from an EMBL/GenBank/DDBJ whole genome shotgun (WGS) entry which is preliminary data.</text>
</comment>
<accession>A0A2R6NU07</accession>
<dbReference type="AlphaFoldDB" id="A0A2R6NU07"/>
<dbReference type="PANTHER" id="PTHR14024">
    <property type="entry name" value="PERILIPIN"/>
    <property type="match status" value="1"/>
</dbReference>
<dbReference type="PANTHER" id="PTHR14024:SF49">
    <property type="entry name" value="LIPID STORAGE DROPLETS SURFACE-BINDING PROTEIN 1"/>
    <property type="match status" value="1"/>
</dbReference>